<evidence type="ECO:0000256" key="7">
    <source>
        <dbReference type="RuleBase" id="RU362091"/>
    </source>
</evidence>
<evidence type="ECO:0000256" key="6">
    <source>
        <dbReference type="ARBA" id="ARBA00023136"/>
    </source>
</evidence>
<feature type="transmembrane region" description="Helical" evidence="8">
    <location>
        <begin position="259"/>
        <end position="281"/>
    </location>
</feature>
<dbReference type="EMBL" id="CP092109">
    <property type="protein sequence ID" value="UWZ78291.1"/>
    <property type="molecule type" value="Genomic_DNA"/>
</dbReference>
<dbReference type="InterPro" id="IPR050277">
    <property type="entry name" value="Sodium:Solute_Symporter"/>
</dbReference>
<evidence type="ECO:0000256" key="3">
    <source>
        <dbReference type="ARBA" id="ARBA00022448"/>
    </source>
</evidence>
<evidence type="ECO:0000256" key="4">
    <source>
        <dbReference type="ARBA" id="ARBA00022692"/>
    </source>
</evidence>
<proteinExistence type="inferred from homology"/>
<feature type="transmembrane region" description="Helical" evidence="8">
    <location>
        <begin position="431"/>
        <end position="448"/>
    </location>
</feature>
<keyword evidence="5 8" id="KW-1133">Transmembrane helix</keyword>
<dbReference type="Gene3D" id="1.20.1730.10">
    <property type="entry name" value="Sodium/glucose cotransporter"/>
    <property type="match status" value="1"/>
</dbReference>
<feature type="transmembrane region" description="Helical" evidence="8">
    <location>
        <begin position="349"/>
        <end position="368"/>
    </location>
</feature>
<feature type="transmembrane region" description="Helical" evidence="8">
    <location>
        <begin position="407"/>
        <end position="425"/>
    </location>
</feature>
<sequence>MTADPWFLLAFVATLGALLWLAAGRGRVRDGADFALAGRRAGAWQVSGAIMGTLVGGASTVGTAQLAFLYGFSAWWFTLGAGLACLFLGLFLAAPLRRCGVETIPQFISRYHGERVRKAASLFSALGMFIHVVAQLLAAAAILSSLFGLSLKQAALAAALGVALITWRGGMPGAGTLGLAKLFFLYLCMVGAGGVAFHLSGGWGGLRGHFPEFPWFSLFGYGTAAGVSDLVSMLVGVVSTQTYLQAVFSARDAHTARRGALISAVLIPPLGLFGISVGLFMRQSAPALDSARALPEFLLQHMPPAFAGLAFAALLIAALATAAGLTLGVGTTLRADLLVGQDFGRRDLLLRRALTLAVVLLALGLVLANLDSAIMAWSFLSMGLRGATLCLPLLAAVFLGARTSRRGGALAILLAPPTVVAAGWFDAPLPPLFLGLGVALAAFAWGFFRERRRPFSDTLS</sequence>
<evidence type="ECO:0000256" key="5">
    <source>
        <dbReference type="ARBA" id="ARBA00022989"/>
    </source>
</evidence>
<feature type="transmembrane region" description="Helical" evidence="8">
    <location>
        <begin position="119"/>
        <end position="143"/>
    </location>
</feature>
<dbReference type="Pfam" id="PF00474">
    <property type="entry name" value="SSF"/>
    <property type="match status" value="1"/>
</dbReference>
<reference evidence="9" key="1">
    <citation type="journal article" date="2022" name="Environ. Microbiol.">
        <title>Geoalkalibacter halelectricus SAP #1 sp. nov. possessing extracellular electron transfer and mineral#reducing capabilities from a haloalkaline environment.</title>
        <authorList>
            <person name="Yadav S."/>
            <person name="Singh R."/>
            <person name="Sundharam S.S."/>
            <person name="Chaudhary S."/>
            <person name="Krishnamurthi S."/>
            <person name="Patil S.A."/>
        </authorList>
    </citation>
    <scope>NUCLEOTIDE SEQUENCE</scope>
    <source>
        <strain evidence="9">SAP-1</strain>
    </source>
</reference>
<feature type="transmembrane region" description="Helical" evidence="8">
    <location>
        <begin position="74"/>
        <end position="94"/>
    </location>
</feature>
<feature type="transmembrane region" description="Helical" evidence="8">
    <location>
        <begin position="179"/>
        <end position="199"/>
    </location>
</feature>
<dbReference type="InterPro" id="IPR038377">
    <property type="entry name" value="Na/Glc_symporter_sf"/>
</dbReference>
<organism evidence="9 10">
    <name type="scientific">Geoalkalibacter halelectricus</name>
    <dbReference type="NCBI Taxonomy" id="2847045"/>
    <lineage>
        <taxon>Bacteria</taxon>
        <taxon>Pseudomonadati</taxon>
        <taxon>Thermodesulfobacteriota</taxon>
        <taxon>Desulfuromonadia</taxon>
        <taxon>Desulfuromonadales</taxon>
        <taxon>Geoalkalibacteraceae</taxon>
        <taxon>Geoalkalibacter</taxon>
    </lineage>
</organism>
<feature type="transmembrane region" description="Helical" evidence="8">
    <location>
        <begin position="374"/>
        <end position="400"/>
    </location>
</feature>
<feature type="transmembrane region" description="Helical" evidence="8">
    <location>
        <begin position="44"/>
        <end position="68"/>
    </location>
</feature>
<dbReference type="RefSeq" id="WP_260746641.1">
    <property type="nucleotide sequence ID" value="NZ_CP092109.1"/>
</dbReference>
<feature type="transmembrane region" description="Helical" evidence="8">
    <location>
        <begin position="219"/>
        <end position="238"/>
    </location>
</feature>
<comment type="subcellular location">
    <subcellularLocation>
        <location evidence="1">Membrane</location>
        <topology evidence="1">Multi-pass membrane protein</topology>
    </subcellularLocation>
</comment>
<dbReference type="PROSITE" id="PS50283">
    <property type="entry name" value="NA_SOLUT_SYMP_3"/>
    <property type="match status" value="1"/>
</dbReference>
<dbReference type="PANTHER" id="PTHR48086:SF7">
    <property type="entry name" value="SODIUM-SOLUTE SYMPORTER-RELATED"/>
    <property type="match status" value="1"/>
</dbReference>
<feature type="transmembrane region" description="Helical" evidence="8">
    <location>
        <begin position="6"/>
        <end position="23"/>
    </location>
</feature>
<accession>A0ABY5ZM21</accession>
<protein>
    <submittedName>
        <fullName evidence="9">Sodium:solute symporter family protein</fullName>
    </submittedName>
</protein>
<evidence type="ECO:0000256" key="8">
    <source>
        <dbReference type="SAM" id="Phobius"/>
    </source>
</evidence>
<keyword evidence="6 8" id="KW-0472">Membrane</keyword>
<gene>
    <name evidence="9" type="ORF">L9S41_11355</name>
</gene>
<feature type="transmembrane region" description="Helical" evidence="8">
    <location>
        <begin position="305"/>
        <end position="329"/>
    </location>
</feature>
<keyword evidence="3" id="KW-0813">Transport</keyword>
<keyword evidence="10" id="KW-1185">Reference proteome</keyword>
<keyword evidence="4 8" id="KW-0812">Transmembrane</keyword>
<name>A0ABY5ZM21_9BACT</name>
<comment type="similarity">
    <text evidence="2 7">Belongs to the sodium:solute symporter (SSF) (TC 2.A.21) family.</text>
</comment>
<evidence type="ECO:0000256" key="2">
    <source>
        <dbReference type="ARBA" id="ARBA00006434"/>
    </source>
</evidence>
<dbReference type="Proteomes" id="UP001060414">
    <property type="component" value="Chromosome"/>
</dbReference>
<dbReference type="PANTHER" id="PTHR48086">
    <property type="entry name" value="SODIUM/PROLINE SYMPORTER-RELATED"/>
    <property type="match status" value="1"/>
</dbReference>
<evidence type="ECO:0000313" key="9">
    <source>
        <dbReference type="EMBL" id="UWZ78291.1"/>
    </source>
</evidence>
<evidence type="ECO:0000256" key="1">
    <source>
        <dbReference type="ARBA" id="ARBA00004141"/>
    </source>
</evidence>
<evidence type="ECO:0000313" key="10">
    <source>
        <dbReference type="Proteomes" id="UP001060414"/>
    </source>
</evidence>
<dbReference type="InterPro" id="IPR001734">
    <property type="entry name" value="Na/solute_symporter"/>
</dbReference>